<protein>
    <submittedName>
        <fullName evidence="2">RES family NAD+ phosphorylase</fullName>
    </submittedName>
</protein>
<evidence type="ECO:0000259" key="1">
    <source>
        <dbReference type="SMART" id="SM00953"/>
    </source>
</evidence>
<dbReference type="InterPro" id="IPR014914">
    <property type="entry name" value="RES_dom"/>
</dbReference>
<dbReference type="RefSeq" id="WP_163477817.1">
    <property type="nucleotide sequence ID" value="NZ_JAAGWE010000030.1"/>
</dbReference>
<gene>
    <name evidence="2" type="ORF">GCU54_17220</name>
</gene>
<accession>A0A6P0GKA5</accession>
<dbReference type="Proteomes" id="UP000471126">
    <property type="component" value="Unassembled WGS sequence"/>
</dbReference>
<feature type="domain" description="RES" evidence="1">
    <location>
        <begin position="220"/>
        <end position="374"/>
    </location>
</feature>
<proteinExistence type="predicted"/>
<evidence type="ECO:0000313" key="2">
    <source>
        <dbReference type="EMBL" id="NEM07737.1"/>
    </source>
</evidence>
<dbReference type="SMART" id="SM00953">
    <property type="entry name" value="RES"/>
    <property type="match status" value="1"/>
</dbReference>
<dbReference type="Pfam" id="PF18870">
    <property type="entry name" value="HEPN_RES_NTD1"/>
    <property type="match status" value="1"/>
</dbReference>
<name>A0A6P0GKA5_9ACTN</name>
<dbReference type="Pfam" id="PF08808">
    <property type="entry name" value="RES"/>
    <property type="match status" value="1"/>
</dbReference>
<dbReference type="InterPro" id="IPR041206">
    <property type="entry name" value="HEPN/RES_NTD1"/>
</dbReference>
<dbReference type="AlphaFoldDB" id="A0A6P0GKA5"/>
<evidence type="ECO:0000313" key="3">
    <source>
        <dbReference type="Proteomes" id="UP000471126"/>
    </source>
</evidence>
<reference evidence="2 3" key="1">
    <citation type="submission" date="2019-12" db="EMBL/GenBank/DDBJ databases">
        <title>WGS of CPCC 203550 I12A-02606.</title>
        <authorList>
            <person name="Jiang Z."/>
        </authorList>
    </citation>
    <scope>NUCLEOTIDE SEQUENCE [LARGE SCALE GENOMIC DNA]</scope>
    <source>
        <strain evidence="2 3">I12A-02606</strain>
    </source>
</reference>
<organism evidence="2 3">
    <name type="scientific">Geodermatophilus normandii</name>
    <dbReference type="NCBI Taxonomy" id="1137989"/>
    <lineage>
        <taxon>Bacteria</taxon>
        <taxon>Bacillati</taxon>
        <taxon>Actinomycetota</taxon>
        <taxon>Actinomycetes</taxon>
        <taxon>Geodermatophilales</taxon>
        <taxon>Geodermatophilaceae</taxon>
        <taxon>Geodermatophilus</taxon>
    </lineage>
</organism>
<sequence length="404" mass="45656">MNFAMEMHEAEIRQGYSFSDLTVCFDHMQDESLRSELRGWESSPTCNFCEGQGTDSDPIAVEMDALMEVVMSAVFFKYNYANEEGVLRDEGDWFGAPIYESQDVLEDVCSGAVDDEVLVAMISLVPFEDWTRRDFALLPPDRALRVGWDSFAEYVKHTARFVFLATTPRESLSPDEYTPHEILTRISQVIKDLDLIDTLTDRRRLWRGRMQGTGEVPSYKAAGIGPPPARLAAANRMSPAGIPMFYGSESIDTVIAEIAAHDTRRFAVVAAFESTEPLRVVDLTRIPDEPSIFDKNRRWRRYPLRFLRSFAEEISKPVSLDGQEHIDYVPTQVLTEYFRWLSPLDVDGIKFRSAQDDGVNWVVFIGPEGCADPGAETEATRLRLVPDSKRVVRVVARPFGDATA</sequence>
<dbReference type="EMBL" id="JAAGWE010000030">
    <property type="protein sequence ID" value="NEM07737.1"/>
    <property type="molecule type" value="Genomic_DNA"/>
</dbReference>
<comment type="caution">
    <text evidence="2">The sequence shown here is derived from an EMBL/GenBank/DDBJ whole genome shotgun (WGS) entry which is preliminary data.</text>
</comment>